<gene>
    <name evidence="2" type="primary">RvY_13691-1</name>
    <name evidence="2" type="synonym">RvY_13691.1</name>
    <name evidence="2" type="ORF">RvY_13691</name>
</gene>
<evidence type="ECO:0000256" key="1">
    <source>
        <dbReference type="SAM" id="MobiDB-lite"/>
    </source>
</evidence>
<evidence type="ECO:0000313" key="3">
    <source>
        <dbReference type="Proteomes" id="UP000186922"/>
    </source>
</evidence>
<protein>
    <submittedName>
        <fullName evidence="2">Uncharacterized protein</fullName>
    </submittedName>
</protein>
<feature type="region of interest" description="Disordered" evidence="1">
    <location>
        <begin position="110"/>
        <end position="144"/>
    </location>
</feature>
<sequence>MSVRAQRSDSTFIIISSPSKSRAQRYSEYSSSGLTKPSSASKQPIFDQVVRKRSRTTIATVMKIVPSSALIRRAKAARPVAELENELIDTGGVEVTVLEIHPEKENCQSSRLEMSSRKQIAKRRSGRLPPPTVDQPVETSSRSTTSVESVAGYIQKKKMEIEQLKAIRDGRLKDKARLVRDVNIGQSQYQIVCGIHAHHKDEWAQEDSEGLLVCRLRKVLELQKEVGRLREDVDRGLDRLISVITEHLDTEECSIAEDLQETPLKMENEGSTDLKQFFRDLVGRYMAGQSFLYAAKYHPSLTNMLACIGLISFDENSPERIALAFERS</sequence>
<comment type="caution">
    <text evidence="2">The sequence shown here is derived from an EMBL/GenBank/DDBJ whole genome shotgun (WGS) entry which is preliminary data.</text>
</comment>
<reference evidence="2 3" key="1">
    <citation type="journal article" date="2016" name="Nat. Commun.">
        <title>Extremotolerant tardigrade genome and improved radiotolerance of human cultured cells by tardigrade-unique protein.</title>
        <authorList>
            <person name="Hashimoto T."/>
            <person name="Horikawa D.D."/>
            <person name="Saito Y."/>
            <person name="Kuwahara H."/>
            <person name="Kozuka-Hata H."/>
            <person name="Shin-I T."/>
            <person name="Minakuchi Y."/>
            <person name="Ohishi K."/>
            <person name="Motoyama A."/>
            <person name="Aizu T."/>
            <person name="Enomoto A."/>
            <person name="Kondo K."/>
            <person name="Tanaka S."/>
            <person name="Hara Y."/>
            <person name="Koshikawa S."/>
            <person name="Sagara H."/>
            <person name="Miura T."/>
            <person name="Yokobori S."/>
            <person name="Miyagawa K."/>
            <person name="Suzuki Y."/>
            <person name="Kubo T."/>
            <person name="Oyama M."/>
            <person name="Kohara Y."/>
            <person name="Fujiyama A."/>
            <person name="Arakawa K."/>
            <person name="Katayama T."/>
            <person name="Toyoda A."/>
            <person name="Kunieda T."/>
        </authorList>
    </citation>
    <scope>NUCLEOTIDE SEQUENCE [LARGE SCALE GENOMIC DNA]</scope>
    <source>
        <strain evidence="2 3">YOKOZUNA-1</strain>
    </source>
</reference>
<dbReference type="Proteomes" id="UP000186922">
    <property type="component" value="Unassembled WGS sequence"/>
</dbReference>
<dbReference type="AlphaFoldDB" id="A0A1D1VXA2"/>
<dbReference type="EMBL" id="BDGG01000009">
    <property type="protein sequence ID" value="GAV03239.1"/>
    <property type="molecule type" value="Genomic_DNA"/>
</dbReference>
<keyword evidence="3" id="KW-1185">Reference proteome</keyword>
<evidence type="ECO:0000313" key="2">
    <source>
        <dbReference type="EMBL" id="GAV03239.1"/>
    </source>
</evidence>
<name>A0A1D1VXA2_RAMVA</name>
<organism evidence="2 3">
    <name type="scientific">Ramazzottius varieornatus</name>
    <name type="common">Water bear</name>
    <name type="synonym">Tardigrade</name>
    <dbReference type="NCBI Taxonomy" id="947166"/>
    <lineage>
        <taxon>Eukaryota</taxon>
        <taxon>Metazoa</taxon>
        <taxon>Ecdysozoa</taxon>
        <taxon>Tardigrada</taxon>
        <taxon>Eutardigrada</taxon>
        <taxon>Parachela</taxon>
        <taxon>Hypsibioidea</taxon>
        <taxon>Ramazzottiidae</taxon>
        <taxon>Ramazzottius</taxon>
    </lineage>
</organism>
<accession>A0A1D1VXA2</accession>
<proteinExistence type="predicted"/>